<feature type="compositionally biased region" description="Low complexity" evidence="1">
    <location>
        <begin position="1"/>
        <end position="12"/>
    </location>
</feature>
<dbReference type="EMBL" id="SGXD01000001">
    <property type="protein sequence ID" value="RZS91128.1"/>
    <property type="molecule type" value="Genomic_DNA"/>
</dbReference>
<comment type="caution">
    <text evidence="2">The sequence shown here is derived from an EMBL/GenBank/DDBJ whole genome shotgun (WGS) entry which is preliminary data.</text>
</comment>
<dbReference type="Proteomes" id="UP000293638">
    <property type="component" value="Unassembled WGS sequence"/>
</dbReference>
<keyword evidence="3" id="KW-1185">Reference proteome</keyword>
<evidence type="ECO:0000313" key="3">
    <source>
        <dbReference type="Proteomes" id="UP000293638"/>
    </source>
</evidence>
<name>A0A4Q7NW56_9ACTN</name>
<dbReference type="RefSeq" id="WP_130491233.1">
    <property type="nucleotide sequence ID" value="NZ_SGXD01000001.1"/>
</dbReference>
<gene>
    <name evidence="2" type="ORF">EV189_0361</name>
</gene>
<feature type="region of interest" description="Disordered" evidence="1">
    <location>
        <begin position="1"/>
        <end position="27"/>
    </location>
</feature>
<dbReference type="InterPro" id="IPR008868">
    <property type="entry name" value="TniB"/>
</dbReference>
<reference evidence="2 3" key="1">
    <citation type="submission" date="2019-02" db="EMBL/GenBank/DDBJ databases">
        <title>Genomic Encyclopedia of Type Strains, Phase IV (KMG-IV): sequencing the most valuable type-strain genomes for metagenomic binning, comparative biology and taxonomic classification.</title>
        <authorList>
            <person name="Goeker M."/>
        </authorList>
    </citation>
    <scope>NUCLEOTIDE SEQUENCE [LARGE SCALE GENOMIC DNA]</scope>
    <source>
        <strain evidence="2 3">DSM 45622</strain>
    </source>
</reference>
<proteinExistence type="predicted"/>
<evidence type="ECO:0000313" key="2">
    <source>
        <dbReference type="EMBL" id="RZS91128.1"/>
    </source>
</evidence>
<sequence length="360" mass="40327">MTARRSTARRAAPPAPETMEEPLNSRTGWLAAVNEQKPPKPTTIPTADLAAVSQLDLARYNRERRAWHQNLGPFKTPSLRRVLEDLDLVVESNSEVRQRIRPAVAVSGQANLGKTTAVVSYGQDLHRRRVAELGDRTATGDERVPVCYIRLTGQTHPRTLNEMLCMFYGLPGTNRQTAPVLARRAQDAIARCETEVVILDDVHFVQPTHAAGQAVNNHLKHLAETLPCTFVYAGIDLDRSSALLGGDTPAGAQTRRRWTLVPMEPWHQSDSDWSREWRRLLSGIEQNLVLGSAWPGMLHRDLPEYLWARSAGVIGSLMTLIHRGCHLAVTTREEALNRDILERVRLDYAAEHTRKDRTSS</sequence>
<dbReference type="Pfam" id="PF05621">
    <property type="entry name" value="TniB"/>
    <property type="match status" value="1"/>
</dbReference>
<accession>A0A4Q7NW56</accession>
<protein>
    <submittedName>
        <fullName evidence="2">TniB protein</fullName>
    </submittedName>
</protein>
<dbReference type="OrthoDB" id="3337229at2"/>
<organism evidence="2 3">
    <name type="scientific">Motilibacter rhizosphaerae</name>
    <dbReference type="NCBI Taxonomy" id="598652"/>
    <lineage>
        <taxon>Bacteria</taxon>
        <taxon>Bacillati</taxon>
        <taxon>Actinomycetota</taxon>
        <taxon>Actinomycetes</taxon>
        <taxon>Motilibacterales</taxon>
        <taxon>Motilibacteraceae</taxon>
        <taxon>Motilibacter</taxon>
    </lineage>
</organism>
<evidence type="ECO:0000256" key="1">
    <source>
        <dbReference type="SAM" id="MobiDB-lite"/>
    </source>
</evidence>
<dbReference type="AlphaFoldDB" id="A0A4Q7NW56"/>